<protein>
    <submittedName>
        <fullName evidence="1">Uncharacterized protein</fullName>
    </submittedName>
</protein>
<accession>A0AAV5W0Q3</accession>
<evidence type="ECO:0000313" key="2">
    <source>
        <dbReference type="Proteomes" id="UP001432322"/>
    </source>
</evidence>
<keyword evidence="2" id="KW-1185">Reference proteome</keyword>
<proteinExistence type="predicted"/>
<sequence>SGKYVSASKSWDGEIYNCQCFGDALYFTTKTDKIYKATFQSPSEIRITFNREIENGESNEGIMLLRREINGKEVIYRACDDPKNGIIVDVEEEKLEGCYL</sequence>
<name>A0AAV5W0Q3_9BILA</name>
<dbReference type="EMBL" id="BTSY01000004">
    <property type="protein sequence ID" value="GMT25681.1"/>
    <property type="molecule type" value="Genomic_DNA"/>
</dbReference>
<dbReference type="Proteomes" id="UP001432322">
    <property type="component" value="Unassembled WGS sequence"/>
</dbReference>
<organism evidence="1 2">
    <name type="scientific">Pristionchus fissidentatus</name>
    <dbReference type="NCBI Taxonomy" id="1538716"/>
    <lineage>
        <taxon>Eukaryota</taxon>
        <taxon>Metazoa</taxon>
        <taxon>Ecdysozoa</taxon>
        <taxon>Nematoda</taxon>
        <taxon>Chromadorea</taxon>
        <taxon>Rhabditida</taxon>
        <taxon>Rhabditina</taxon>
        <taxon>Diplogasteromorpha</taxon>
        <taxon>Diplogasteroidea</taxon>
        <taxon>Neodiplogasteridae</taxon>
        <taxon>Pristionchus</taxon>
    </lineage>
</organism>
<reference evidence="1" key="1">
    <citation type="submission" date="2023-10" db="EMBL/GenBank/DDBJ databases">
        <title>Genome assembly of Pristionchus species.</title>
        <authorList>
            <person name="Yoshida K."/>
            <person name="Sommer R.J."/>
        </authorList>
    </citation>
    <scope>NUCLEOTIDE SEQUENCE</scope>
    <source>
        <strain evidence="1">RS5133</strain>
    </source>
</reference>
<feature type="non-terminal residue" evidence="1">
    <location>
        <position position="100"/>
    </location>
</feature>
<comment type="caution">
    <text evidence="1">The sequence shown here is derived from an EMBL/GenBank/DDBJ whole genome shotgun (WGS) entry which is preliminary data.</text>
</comment>
<gene>
    <name evidence="1" type="ORF">PFISCL1PPCAC_16978</name>
</gene>
<dbReference type="AlphaFoldDB" id="A0AAV5W0Q3"/>
<feature type="non-terminal residue" evidence="1">
    <location>
        <position position="1"/>
    </location>
</feature>
<evidence type="ECO:0000313" key="1">
    <source>
        <dbReference type="EMBL" id="GMT25681.1"/>
    </source>
</evidence>